<evidence type="ECO:0000256" key="3">
    <source>
        <dbReference type="ARBA" id="ARBA00023163"/>
    </source>
</evidence>
<dbReference type="CDD" id="cd01392">
    <property type="entry name" value="HTH_LacI"/>
    <property type="match status" value="1"/>
</dbReference>
<dbReference type="SUPFAM" id="SSF53822">
    <property type="entry name" value="Periplasmic binding protein-like I"/>
    <property type="match status" value="1"/>
</dbReference>
<dbReference type="Gene3D" id="3.40.50.2300">
    <property type="match status" value="2"/>
</dbReference>
<dbReference type="PROSITE" id="PS00356">
    <property type="entry name" value="HTH_LACI_1"/>
    <property type="match status" value="1"/>
</dbReference>
<dbReference type="PANTHER" id="PTHR30146">
    <property type="entry name" value="LACI-RELATED TRANSCRIPTIONAL REPRESSOR"/>
    <property type="match status" value="1"/>
</dbReference>
<dbReference type="Proteomes" id="UP000323502">
    <property type="component" value="Unassembled WGS sequence"/>
</dbReference>
<evidence type="ECO:0000256" key="2">
    <source>
        <dbReference type="ARBA" id="ARBA00023125"/>
    </source>
</evidence>
<dbReference type="AlphaFoldDB" id="A0A1G7PIF3"/>
<protein>
    <submittedName>
        <fullName evidence="6">DNA-binding transcriptional regulator, LacI/PurR family</fullName>
    </submittedName>
    <submittedName>
        <fullName evidence="5">LacI family DNA-binding transcriptional regulator</fullName>
    </submittedName>
</protein>
<dbReference type="EMBL" id="WSUT01000005">
    <property type="protein sequence ID" value="MWC44535.1"/>
    <property type="molecule type" value="Genomic_DNA"/>
</dbReference>
<dbReference type="InterPro" id="IPR000843">
    <property type="entry name" value="HTH_LacI"/>
</dbReference>
<dbReference type="SMART" id="SM00354">
    <property type="entry name" value="HTH_LACI"/>
    <property type="match status" value="1"/>
</dbReference>
<keyword evidence="1" id="KW-0805">Transcription regulation</keyword>
<dbReference type="Pfam" id="PF00356">
    <property type="entry name" value="LacI"/>
    <property type="match status" value="1"/>
</dbReference>
<dbReference type="GO" id="GO:0003700">
    <property type="term" value="F:DNA-binding transcription factor activity"/>
    <property type="evidence" value="ECO:0007669"/>
    <property type="project" value="TreeGrafter"/>
</dbReference>
<feature type="domain" description="HTH lacI-type" evidence="4">
    <location>
        <begin position="14"/>
        <end position="68"/>
    </location>
</feature>
<proteinExistence type="predicted"/>
<gene>
    <name evidence="5" type="ORF">GQR91_12860</name>
    <name evidence="6" type="ORF">SAMN05216557_106199</name>
</gene>
<dbReference type="EMBL" id="FNBI01000006">
    <property type="protein sequence ID" value="SDF85449.1"/>
    <property type="molecule type" value="Genomic_DNA"/>
</dbReference>
<organism evidence="6 7">
    <name type="scientific">Sphingomonas carotinifaciens</name>
    <dbReference type="NCBI Taxonomy" id="1166323"/>
    <lineage>
        <taxon>Bacteria</taxon>
        <taxon>Pseudomonadati</taxon>
        <taxon>Pseudomonadota</taxon>
        <taxon>Alphaproteobacteria</taxon>
        <taxon>Sphingomonadales</taxon>
        <taxon>Sphingomonadaceae</taxon>
        <taxon>Sphingomonas</taxon>
    </lineage>
</organism>
<accession>A0A1G7PIF3</accession>
<dbReference type="Gene3D" id="1.10.260.40">
    <property type="entry name" value="lambda repressor-like DNA-binding domains"/>
    <property type="match status" value="1"/>
</dbReference>
<evidence type="ECO:0000313" key="7">
    <source>
        <dbReference type="Proteomes" id="UP000323502"/>
    </source>
</evidence>
<name>A0A1G7PIF3_9SPHN</name>
<keyword evidence="2 6" id="KW-0238">DNA-binding</keyword>
<dbReference type="RefSeq" id="WP_149682984.1">
    <property type="nucleotide sequence ID" value="NZ_FNBI01000006.1"/>
</dbReference>
<evidence type="ECO:0000259" key="4">
    <source>
        <dbReference type="PROSITE" id="PS50932"/>
    </source>
</evidence>
<dbReference type="Proteomes" id="UP000436801">
    <property type="component" value="Unassembled WGS sequence"/>
</dbReference>
<evidence type="ECO:0000313" key="6">
    <source>
        <dbReference type="EMBL" id="SDF85449.1"/>
    </source>
</evidence>
<reference evidence="5 8" key="2">
    <citation type="submission" date="2019-12" db="EMBL/GenBank/DDBJ databases">
        <authorList>
            <person name="Zheng J."/>
        </authorList>
    </citation>
    <scope>NUCLEOTIDE SEQUENCE [LARGE SCALE GENOMIC DNA]</scope>
    <source>
        <strain evidence="5 8">DSM 27347</strain>
    </source>
</reference>
<dbReference type="InterPro" id="IPR028082">
    <property type="entry name" value="Peripla_BP_I"/>
</dbReference>
<keyword evidence="3" id="KW-0804">Transcription</keyword>
<dbReference type="GO" id="GO:0000976">
    <property type="term" value="F:transcription cis-regulatory region binding"/>
    <property type="evidence" value="ECO:0007669"/>
    <property type="project" value="TreeGrafter"/>
</dbReference>
<evidence type="ECO:0000313" key="5">
    <source>
        <dbReference type="EMBL" id="MWC44535.1"/>
    </source>
</evidence>
<dbReference type="Pfam" id="PF13377">
    <property type="entry name" value="Peripla_BP_3"/>
    <property type="match status" value="1"/>
</dbReference>
<sequence>MSDNLIDPAQSRVRTIADLARLAGVSAGTVSRALAGKSLVNEETRLRIQALATAHDFRPNQMASRLRTKRTGVIGVVVPLGHERRQHLSDPFFMTMLGHLADALTENGYDVMLSRIIPDADDWLEQIVNSGMMDGVLLIGQSDQFEVIERVARRYRPLVAWGSTMPDQVHCAVGSDNIAGGRLAGERLIARGAKRIAFLGDVRAPEIRQRYEGVAAAMAAAGLAGGPLQLTTHLASDIMEQEIAQHLSAVGDRIDGIAAASDVIAMTAMRVLADRNIRVPDQIPVVGYDDLPLAMQTVPRITTVRQEIAAGARAMVQALFARIGGEDAPGVVMPPLLIERDSA</sequence>
<dbReference type="OrthoDB" id="8433438at2"/>
<keyword evidence="7" id="KW-1185">Reference proteome</keyword>
<evidence type="ECO:0000256" key="1">
    <source>
        <dbReference type="ARBA" id="ARBA00023015"/>
    </source>
</evidence>
<dbReference type="PROSITE" id="PS50932">
    <property type="entry name" value="HTH_LACI_2"/>
    <property type="match status" value="1"/>
</dbReference>
<dbReference type="SUPFAM" id="SSF47413">
    <property type="entry name" value="lambda repressor-like DNA-binding domains"/>
    <property type="match status" value="1"/>
</dbReference>
<dbReference type="InterPro" id="IPR046335">
    <property type="entry name" value="LacI/GalR-like_sensor"/>
</dbReference>
<dbReference type="InterPro" id="IPR010982">
    <property type="entry name" value="Lambda_DNA-bd_dom_sf"/>
</dbReference>
<dbReference type="PANTHER" id="PTHR30146:SF120">
    <property type="entry name" value="ALANINE RACEMASE"/>
    <property type="match status" value="1"/>
</dbReference>
<evidence type="ECO:0000313" key="8">
    <source>
        <dbReference type="Proteomes" id="UP000436801"/>
    </source>
</evidence>
<reference evidence="6 7" key="1">
    <citation type="submission" date="2016-10" db="EMBL/GenBank/DDBJ databases">
        <authorList>
            <person name="Varghese N."/>
            <person name="Submissions S."/>
        </authorList>
    </citation>
    <scope>NUCLEOTIDE SEQUENCE [LARGE SCALE GENOMIC DNA]</scope>
    <source>
        <strain evidence="6 7">S7-754</strain>
    </source>
</reference>